<accession>A0A024HF76</accession>
<dbReference type="EMBL" id="HG322950">
    <property type="protein sequence ID" value="CDF83700.1"/>
    <property type="molecule type" value="Genomic_DNA"/>
</dbReference>
<protein>
    <recommendedName>
        <fullName evidence="4">Adhesin</fullName>
    </recommendedName>
</protein>
<dbReference type="OrthoDB" id="7000272at2"/>
<dbReference type="HOGENOM" id="CLU_016532_0_0_6"/>
<proteinExistence type="predicted"/>
<evidence type="ECO:0008006" key="4">
    <source>
        <dbReference type="Google" id="ProtNLM"/>
    </source>
</evidence>
<keyword evidence="3" id="KW-1185">Reference proteome</keyword>
<evidence type="ECO:0000313" key="3">
    <source>
        <dbReference type="Proteomes" id="UP000025241"/>
    </source>
</evidence>
<dbReference type="STRING" id="1301098.PKB_2353"/>
<organism evidence="2 3">
    <name type="scientific">Pseudomonas knackmussii (strain DSM 6978 / CCUG 54928 / LMG 23759 / B13)</name>
    <dbReference type="NCBI Taxonomy" id="1301098"/>
    <lineage>
        <taxon>Bacteria</taxon>
        <taxon>Pseudomonadati</taxon>
        <taxon>Pseudomonadota</taxon>
        <taxon>Gammaproteobacteria</taxon>
        <taxon>Pseudomonadales</taxon>
        <taxon>Pseudomonadaceae</taxon>
        <taxon>Pseudomonas</taxon>
    </lineage>
</organism>
<reference evidence="2 3" key="1">
    <citation type="submission" date="2013-03" db="EMBL/GenBank/DDBJ databases">
        <authorList>
            <person name="Linke B."/>
        </authorList>
    </citation>
    <scope>NUCLEOTIDE SEQUENCE [LARGE SCALE GENOMIC DNA]</scope>
    <source>
        <strain evidence="2 3">B13</strain>
    </source>
</reference>
<dbReference type="Pfam" id="PF06980">
    <property type="entry name" value="DUF1302"/>
    <property type="match status" value="1"/>
</dbReference>
<sequence length="616" mass="66312">MKPKVRLLLRSAWVLGASCTCHNALAYNFELGEVQGQLDSSLSLGASVSLHNPEQRLMKSASGDDGRRNYEAGDVFSKLFRGRHDLELRYGDSGVFLRGSYWYDYALRDENQRFKNVEDAGRVTSNKSAGAELLDAFVYHNFAIADEPGSVRLGKQVVNWGESTFIPGGLNVINPTNLSALRRPGSEVKDGLVPVNLFYVTQNLNENVSADFFYQLDWQQTNLDNCGTFFSGNDYIPEGCTGLDVGGNLTGNAAAVRALSPFGVKLTEEGIELHRAADRDARNSGQWGLSMHWFVPALDTEFGAYAAVYHSRLPYTGSISSPYLTNTSFAGPLCGNLGLSGAACRGLLASSAGKTLAGALRMGTSSYFVEYPEDIRLYGLTFSTTLSSGTALQGELSYRPNLPLQFNGTDLVQAALGDPSRTPLLSSGALVYADNAASDGYRRKEVSQAQVTATQTFSQVMGADQLALVAEVGATYVGGLEGKYGPRYGRNSTFGPGELRDNSVCLAISSSPQNCNDEGFVTPFAWGYRARAIWSYANAIAGIDLKPGLSWSQDVKGYAPAEVSGFNEGSKAVGLSLDADFNSTYTAGLAYTNYFDGDYGTRGDRDFVSLSVGINF</sequence>
<feature type="signal peptide" evidence="1">
    <location>
        <begin position="1"/>
        <end position="26"/>
    </location>
</feature>
<gene>
    <name evidence="2" type="ORF">PKB_2353</name>
</gene>
<dbReference type="Proteomes" id="UP000025241">
    <property type="component" value="Chromosome I"/>
</dbReference>
<dbReference type="KEGG" id="pkc:PKB_2353"/>
<reference evidence="2 3" key="2">
    <citation type="submission" date="2014-05" db="EMBL/GenBank/DDBJ databases">
        <title>Genome sequence of the 3-chlorobenzoate degrading bacterium Pseudomonas knackmussii B13 shows multiple evidence for horizontal gene transfer.</title>
        <authorList>
            <person name="Miyazaki R."/>
            <person name="Bertelli C."/>
            <person name="Falquet L."/>
            <person name="Robinson-Rechavi M."/>
            <person name="Gharib W."/>
            <person name="Roy S."/>
            <person name="Van der Meer J.R."/>
        </authorList>
    </citation>
    <scope>NUCLEOTIDE SEQUENCE [LARGE SCALE GENOMIC DNA]</scope>
    <source>
        <strain evidence="2 3">B13</strain>
    </source>
</reference>
<dbReference type="PATRIC" id="fig|1301098.3.peg.2357"/>
<dbReference type="AlphaFoldDB" id="A0A024HF76"/>
<feature type="chain" id="PRO_5001533144" description="Adhesin" evidence="1">
    <location>
        <begin position="27"/>
        <end position="616"/>
    </location>
</feature>
<dbReference type="eggNOG" id="COG3203">
    <property type="taxonomic scope" value="Bacteria"/>
</dbReference>
<dbReference type="RefSeq" id="WP_043251866.1">
    <property type="nucleotide sequence ID" value="NZ_HG322950.1"/>
</dbReference>
<keyword evidence="1" id="KW-0732">Signal</keyword>
<evidence type="ECO:0000313" key="2">
    <source>
        <dbReference type="EMBL" id="CDF83700.1"/>
    </source>
</evidence>
<dbReference type="InterPro" id="IPR010727">
    <property type="entry name" value="DUF1302"/>
</dbReference>
<evidence type="ECO:0000256" key="1">
    <source>
        <dbReference type="SAM" id="SignalP"/>
    </source>
</evidence>
<name>A0A024HF76_PSEKB</name>